<dbReference type="CDD" id="cd01650">
    <property type="entry name" value="RT_nLTR_like"/>
    <property type="match status" value="1"/>
</dbReference>
<dbReference type="Pfam" id="PF00078">
    <property type="entry name" value="RVT_1"/>
    <property type="match status" value="1"/>
</dbReference>
<gene>
    <name evidence="2" type="ORF">R1flu_004543</name>
</gene>
<organism evidence="2 3">
    <name type="scientific">Riccia fluitans</name>
    <dbReference type="NCBI Taxonomy" id="41844"/>
    <lineage>
        <taxon>Eukaryota</taxon>
        <taxon>Viridiplantae</taxon>
        <taxon>Streptophyta</taxon>
        <taxon>Embryophyta</taxon>
        <taxon>Marchantiophyta</taxon>
        <taxon>Marchantiopsida</taxon>
        <taxon>Marchantiidae</taxon>
        <taxon>Marchantiales</taxon>
        <taxon>Ricciaceae</taxon>
        <taxon>Riccia</taxon>
    </lineage>
</organism>
<sequence length="168" mass="19471">MEVPGVVELKDMMKSLPLDKSLSEDGLPVEVLRELWDDIIPYYLIFIQEAWHNKRLSKFNTGTIIKLIPKNEKKEVPHNWRPISLLNLAYKLVGRILANCLKNIIPKLVDEEQTGFIQGRSITNNVISLGLCQELAVAHREPMIFCKLDFVKAFDRVQHSFLWTTMRL</sequence>
<comment type="caution">
    <text evidence="2">The sequence shown here is derived from an EMBL/GenBank/DDBJ whole genome shotgun (WGS) entry which is preliminary data.</text>
</comment>
<evidence type="ECO:0000259" key="1">
    <source>
        <dbReference type="Pfam" id="PF00078"/>
    </source>
</evidence>
<evidence type="ECO:0000313" key="3">
    <source>
        <dbReference type="Proteomes" id="UP001605036"/>
    </source>
</evidence>
<dbReference type="Proteomes" id="UP001605036">
    <property type="component" value="Unassembled WGS sequence"/>
</dbReference>
<dbReference type="InterPro" id="IPR043502">
    <property type="entry name" value="DNA/RNA_pol_sf"/>
</dbReference>
<evidence type="ECO:0000313" key="2">
    <source>
        <dbReference type="EMBL" id="KAL2633064.1"/>
    </source>
</evidence>
<dbReference type="PANTHER" id="PTHR31635:SF196">
    <property type="entry name" value="REVERSE TRANSCRIPTASE DOMAIN-CONTAINING PROTEIN-RELATED"/>
    <property type="match status" value="1"/>
</dbReference>
<dbReference type="PANTHER" id="PTHR31635">
    <property type="entry name" value="REVERSE TRANSCRIPTASE DOMAIN-CONTAINING PROTEIN-RELATED"/>
    <property type="match status" value="1"/>
</dbReference>
<keyword evidence="3" id="KW-1185">Reference proteome</keyword>
<accession>A0ABD1YQM5</accession>
<reference evidence="2 3" key="1">
    <citation type="submission" date="2024-09" db="EMBL/GenBank/DDBJ databases">
        <title>Chromosome-scale assembly of Riccia fluitans.</title>
        <authorList>
            <person name="Paukszto L."/>
            <person name="Sawicki J."/>
            <person name="Karawczyk K."/>
            <person name="Piernik-Szablinska J."/>
            <person name="Szczecinska M."/>
            <person name="Mazdziarz M."/>
        </authorList>
    </citation>
    <scope>NUCLEOTIDE SEQUENCE [LARGE SCALE GENOMIC DNA]</scope>
    <source>
        <strain evidence="2">Rf_01</strain>
        <tissue evidence="2">Aerial parts of the thallus</tissue>
    </source>
</reference>
<dbReference type="SUPFAM" id="SSF56672">
    <property type="entry name" value="DNA/RNA polymerases"/>
    <property type="match status" value="1"/>
</dbReference>
<dbReference type="AlphaFoldDB" id="A0ABD1YQM5"/>
<proteinExistence type="predicted"/>
<protein>
    <recommendedName>
        <fullName evidence="1">Reverse transcriptase domain-containing protein</fullName>
    </recommendedName>
</protein>
<name>A0ABD1YQM5_9MARC</name>
<feature type="domain" description="Reverse transcriptase" evidence="1">
    <location>
        <begin position="69"/>
        <end position="166"/>
    </location>
</feature>
<dbReference type="InterPro" id="IPR000477">
    <property type="entry name" value="RT_dom"/>
</dbReference>
<dbReference type="EMBL" id="JBHFFA010000003">
    <property type="protein sequence ID" value="KAL2633064.1"/>
    <property type="molecule type" value="Genomic_DNA"/>
</dbReference>